<keyword evidence="7" id="KW-1185">Reference proteome</keyword>
<gene>
    <name evidence="6" type="ORF">G5B42_02360</name>
</gene>
<sequence>MVQTQVDLVLVTYESRPVLPAFFHSLRQFTKPPFRLLVIDNNSKDQTKAYLQAMRKDPFFGPQMRLVFNRTNLGVAKAWNQAVKITSGRYLVFLNPDLVFTKDWLQKLVQSAARHKKAMVVGVKILNPDGTIYHAGANGKIRGKGQMDRPGLFDQEKKVRWVQGSCFLVKREIFGKIGGFDERFFMYGEEVDFCWRVRKAGYEVLYTPVSIYHYRKGSQISRAARLQLRRHSAQLLRAKWRKK</sequence>
<dbReference type="InterPro" id="IPR001173">
    <property type="entry name" value="Glyco_trans_2-like"/>
</dbReference>
<comment type="similarity">
    <text evidence="2">Belongs to the glycosyltransferase 2 family.</text>
</comment>
<dbReference type="PANTHER" id="PTHR43179">
    <property type="entry name" value="RHAMNOSYLTRANSFERASE WBBL"/>
    <property type="match status" value="1"/>
</dbReference>
<dbReference type="Proteomes" id="UP000657177">
    <property type="component" value="Unassembled WGS sequence"/>
</dbReference>
<accession>A0A8J6LI89</accession>
<dbReference type="AlphaFoldDB" id="A0A8J6LI89"/>
<keyword evidence="4" id="KW-0808">Transferase</keyword>
<dbReference type="PANTHER" id="PTHR43179:SF12">
    <property type="entry name" value="GALACTOFURANOSYLTRANSFERASE GLFT2"/>
    <property type="match status" value="1"/>
</dbReference>
<protein>
    <submittedName>
        <fullName evidence="6">Glycosyltransferase family 2 protein</fullName>
    </submittedName>
</protein>
<comment type="caution">
    <text evidence="6">The sequence shown here is derived from an EMBL/GenBank/DDBJ whole genome shotgun (WGS) entry which is preliminary data.</text>
</comment>
<reference evidence="6" key="1">
    <citation type="submission" date="2020-06" db="EMBL/GenBank/DDBJ databases">
        <title>Novel chitinolytic bacterium.</title>
        <authorList>
            <person name="Ungkulpasvich U."/>
            <person name="Kosugi A."/>
            <person name="Uke A."/>
        </authorList>
    </citation>
    <scope>NUCLEOTIDE SEQUENCE</scope>
    <source>
        <strain evidence="6">UUS1-1</strain>
    </source>
</reference>
<dbReference type="InterPro" id="IPR029044">
    <property type="entry name" value="Nucleotide-diphossugar_trans"/>
</dbReference>
<evidence type="ECO:0000256" key="3">
    <source>
        <dbReference type="ARBA" id="ARBA00022676"/>
    </source>
</evidence>
<dbReference type="Pfam" id="PF00535">
    <property type="entry name" value="Glycos_transf_2"/>
    <property type="match status" value="1"/>
</dbReference>
<dbReference type="SUPFAM" id="SSF53448">
    <property type="entry name" value="Nucleotide-diphospho-sugar transferases"/>
    <property type="match status" value="1"/>
</dbReference>
<dbReference type="GO" id="GO:0016757">
    <property type="term" value="F:glycosyltransferase activity"/>
    <property type="evidence" value="ECO:0007669"/>
    <property type="project" value="UniProtKB-KW"/>
</dbReference>
<dbReference type="EMBL" id="JAAKDE010000004">
    <property type="protein sequence ID" value="MBA2132391.1"/>
    <property type="molecule type" value="Genomic_DNA"/>
</dbReference>
<proteinExistence type="inferred from homology"/>
<evidence type="ECO:0000256" key="4">
    <source>
        <dbReference type="ARBA" id="ARBA00022679"/>
    </source>
</evidence>
<dbReference type="CDD" id="cd04186">
    <property type="entry name" value="GT_2_like_c"/>
    <property type="match status" value="1"/>
</dbReference>
<keyword evidence="3" id="KW-0328">Glycosyltransferase</keyword>
<evidence type="ECO:0000259" key="5">
    <source>
        <dbReference type="Pfam" id="PF00535"/>
    </source>
</evidence>
<dbReference type="RefSeq" id="WP_181338846.1">
    <property type="nucleotide sequence ID" value="NZ_JAAKDE010000004.1"/>
</dbReference>
<organism evidence="6 7">
    <name type="scientific">Capillibacterium thermochitinicola</name>
    <dbReference type="NCBI Taxonomy" id="2699427"/>
    <lineage>
        <taxon>Bacteria</taxon>
        <taxon>Bacillati</taxon>
        <taxon>Bacillota</taxon>
        <taxon>Capillibacterium</taxon>
    </lineage>
</organism>
<evidence type="ECO:0000256" key="1">
    <source>
        <dbReference type="ARBA" id="ARBA00004776"/>
    </source>
</evidence>
<evidence type="ECO:0000256" key="2">
    <source>
        <dbReference type="ARBA" id="ARBA00006739"/>
    </source>
</evidence>
<dbReference type="Gene3D" id="3.90.550.10">
    <property type="entry name" value="Spore Coat Polysaccharide Biosynthesis Protein SpsA, Chain A"/>
    <property type="match status" value="1"/>
</dbReference>
<comment type="pathway">
    <text evidence="1">Cell wall biogenesis; cell wall polysaccharide biosynthesis.</text>
</comment>
<evidence type="ECO:0000313" key="7">
    <source>
        <dbReference type="Proteomes" id="UP000657177"/>
    </source>
</evidence>
<evidence type="ECO:0000313" key="6">
    <source>
        <dbReference type="EMBL" id="MBA2132391.1"/>
    </source>
</evidence>
<name>A0A8J6LI89_9FIRM</name>
<feature type="domain" description="Glycosyltransferase 2-like" evidence="5">
    <location>
        <begin position="8"/>
        <end position="177"/>
    </location>
</feature>